<evidence type="ECO:0000256" key="1">
    <source>
        <dbReference type="SAM" id="SignalP"/>
    </source>
</evidence>
<evidence type="ECO:0000313" key="3">
    <source>
        <dbReference type="EMBL" id="OAQ80987.1"/>
    </source>
</evidence>
<dbReference type="AlphaFoldDB" id="A0A179GCV1"/>
<organism evidence="2 4">
    <name type="scientific">Purpureocillium lilacinum</name>
    <name type="common">Paecilomyces lilacinus</name>
    <dbReference type="NCBI Taxonomy" id="33203"/>
    <lineage>
        <taxon>Eukaryota</taxon>
        <taxon>Fungi</taxon>
        <taxon>Dikarya</taxon>
        <taxon>Ascomycota</taxon>
        <taxon>Pezizomycotina</taxon>
        <taxon>Sordariomycetes</taxon>
        <taxon>Hypocreomycetidae</taxon>
        <taxon>Hypocreales</taxon>
        <taxon>Ophiocordycipitaceae</taxon>
        <taxon>Purpureocillium</taxon>
    </lineage>
</organism>
<dbReference type="EMBL" id="LSBI01000009">
    <property type="protein sequence ID" value="OAQ80987.1"/>
    <property type="molecule type" value="Genomic_DNA"/>
</dbReference>
<dbReference type="EMBL" id="LSBH01000008">
    <property type="protein sequence ID" value="OAQ75358.1"/>
    <property type="molecule type" value="Genomic_DNA"/>
</dbReference>
<dbReference type="KEGG" id="plj:28891560"/>
<keyword evidence="1" id="KW-0732">Signal</keyword>
<gene>
    <name evidence="2" type="ORF">VFPBJ_09333</name>
    <name evidence="3" type="ORF">VFPFJ_09441</name>
</gene>
<feature type="signal peptide" evidence="1">
    <location>
        <begin position="1"/>
        <end position="20"/>
    </location>
</feature>
<dbReference type="Proteomes" id="UP000078240">
    <property type="component" value="Unassembled WGS sequence"/>
</dbReference>
<proteinExistence type="predicted"/>
<name>A0A179GCV1_PURLI</name>
<dbReference type="GeneID" id="28891560"/>
<evidence type="ECO:0000313" key="4">
    <source>
        <dbReference type="Proteomes" id="UP000078240"/>
    </source>
</evidence>
<comment type="caution">
    <text evidence="2">The sequence shown here is derived from an EMBL/GenBank/DDBJ whole genome shotgun (WGS) entry which is preliminary data.</text>
</comment>
<accession>A0A179GCV1</accession>
<feature type="chain" id="PRO_5010456005" evidence="1">
    <location>
        <begin position="21"/>
        <end position="110"/>
    </location>
</feature>
<sequence>MKVFAIVSAIMAASASVALAAPVSEPLAAVAEKRETNLGGLPLAGMIPGGANNPLVNVVQQALAAGFAAGDIILNAGPSLLTDPTKATEIITNMMKQGAGTVGNIVTGSA</sequence>
<dbReference type="Proteomes" id="UP000078340">
    <property type="component" value="Unassembled WGS sequence"/>
</dbReference>
<protein>
    <submittedName>
        <fullName evidence="2">Uncharacterized protein</fullName>
    </submittedName>
</protein>
<reference evidence="2 4" key="1">
    <citation type="submission" date="2016-01" db="EMBL/GenBank/DDBJ databases">
        <title>Biosynthesis of antibiotic leucinostatins and their inhibition on Phytophthora in bio-control Purpureocillium lilacinum.</title>
        <authorList>
            <person name="Wang G."/>
            <person name="Liu Z."/>
            <person name="Lin R."/>
            <person name="Li E."/>
            <person name="Mao Z."/>
            <person name="Ling J."/>
            <person name="Yin W."/>
            <person name="Xie B."/>
        </authorList>
    </citation>
    <scope>NUCLEOTIDE SEQUENCE [LARGE SCALE GENOMIC DNA]</scope>
    <source>
        <strain evidence="2">PLBJ-1</strain>
        <strain evidence="3">PLFJ-1</strain>
    </source>
</reference>
<evidence type="ECO:0000313" key="2">
    <source>
        <dbReference type="EMBL" id="OAQ75358.1"/>
    </source>
</evidence>